<reference evidence="2 3" key="1">
    <citation type="submission" date="2015-03" db="EMBL/GenBank/DDBJ databases">
        <title>Genome sequencing of Methylobacterium variabile DSM 16961.</title>
        <authorList>
            <person name="Chaudhry V."/>
            <person name="Patil P.B."/>
        </authorList>
    </citation>
    <scope>NUCLEOTIDE SEQUENCE [LARGE SCALE GENOMIC DNA]</scope>
    <source>
        <strain evidence="2 3">DSM 16961</strain>
    </source>
</reference>
<name>A0A0J6T9K8_9HYPH</name>
<evidence type="ECO:0000313" key="3">
    <source>
        <dbReference type="Proteomes" id="UP000035955"/>
    </source>
</evidence>
<feature type="transmembrane region" description="Helical" evidence="1">
    <location>
        <begin position="129"/>
        <end position="152"/>
    </location>
</feature>
<proteinExistence type="predicted"/>
<accession>A0A0J6T9K8</accession>
<gene>
    <name evidence="2" type="ORF">VQ02_03450</name>
</gene>
<dbReference type="OrthoDB" id="9811204at2"/>
<dbReference type="AlphaFoldDB" id="A0A0J6T9K8"/>
<dbReference type="RefSeq" id="WP_048442767.1">
    <property type="nucleotide sequence ID" value="NZ_LABY01000021.1"/>
</dbReference>
<comment type="caution">
    <text evidence="2">The sequence shown here is derived from an EMBL/GenBank/DDBJ whole genome shotgun (WGS) entry which is preliminary data.</text>
</comment>
<keyword evidence="1" id="KW-0812">Transmembrane</keyword>
<protein>
    <recommendedName>
        <fullName evidence="4">Yip1 domain-containing protein</fullName>
    </recommendedName>
</protein>
<dbReference type="EMBL" id="LABY01000021">
    <property type="protein sequence ID" value="KMO42258.1"/>
    <property type="molecule type" value="Genomic_DNA"/>
</dbReference>
<keyword evidence="1" id="KW-0472">Membrane</keyword>
<evidence type="ECO:0000313" key="2">
    <source>
        <dbReference type="EMBL" id="KMO42258.1"/>
    </source>
</evidence>
<feature type="transmembrane region" description="Helical" evidence="1">
    <location>
        <begin position="76"/>
        <end position="95"/>
    </location>
</feature>
<keyword evidence="3" id="KW-1185">Reference proteome</keyword>
<feature type="transmembrane region" description="Helical" evidence="1">
    <location>
        <begin position="159"/>
        <end position="184"/>
    </location>
</feature>
<organism evidence="2 3">
    <name type="scientific">Methylobacterium variabile</name>
    <dbReference type="NCBI Taxonomy" id="298794"/>
    <lineage>
        <taxon>Bacteria</taxon>
        <taxon>Pseudomonadati</taxon>
        <taxon>Pseudomonadota</taxon>
        <taxon>Alphaproteobacteria</taxon>
        <taxon>Hyphomicrobiales</taxon>
        <taxon>Methylobacteriaceae</taxon>
        <taxon>Methylobacterium</taxon>
    </lineage>
</organism>
<feature type="transmembrane region" description="Helical" evidence="1">
    <location>
        <begin position="102"/>
        <end position="123"/>
    </location>
</feature>
<dbReference type="Proteomes" id="UP000035955">
    <property type="component" value="Unassembled WGS sequence"/>
</dbReference>
<feature type="transmembrane region" description="Helical" evidence="1">
    <location>
        <begin position="36"/>
        <end position="56"/>
    </location>
</feature>
<evidence type="ECO:0000256" key="1">
    <source>
        <dbReference type="SAM" id="Phobius"/>
    </source>
</evidence>
<keyword evidence="1" id="KW-1133">Transmembrane helix</keyword>
<dbReference type="PATRIC" id="fig|298794.3.peg.3205"/>
<evidence type="ECO:0008006" key="4">
    <source>
        <dbReference type="Google" id="ProtNLM"/>
    </source>
</evidence>
<sequence>MFVSADEVARSLRGTARLIGCRPDALRHFDVSERGFWRSFGAVWLTAPAFTVALALERGGTGDVIFRLDHTTVAVIAGVVASFLAVPLAMIAVLRRLDRTRAYVPLVVVTNWCLAAGLATLALPGSLLLLGLATPALAALYAGAFAVVVLWLHGRAVRAILGLPGPAAGLVTLACFGLIAGLAAGAHALV</sequence>